<feature type="transmembrane region" description="Helical" evidence="13">
    <location>
        <begin position="92"/>
        <end position="115"/>
    </location>
</feature>
<evidence type="ECO:0000256" key="10">
    <source>
        <dbReference type="ARBA" id="ARBA00023140"/>
    </source>
</evidence>
<reference evidence="14" key="1">
    <citation type="submission" date="2022-03" db="EMBL/GenBank/DDBJ databases">
        <authorList>
            <person name="Legras J.-L."/>
            <person name="Devillers H."/>
            <person name="Grondin C."/>
        </authorList>
    </citation>
    <scope>NUCLEOTIDE SEQUENCE</scope>
    <source>
        <strain evidence="14">CLIB 1423</strain>
    </source>
</reference>
<dbReference type="Pfam" id="PF00153">
    <property type="entry name" value="Mito_carr"/>
    <property type="match status" value="3"/>
</dbReference>
<dbReference type="GO" id="GO:0051724">
    <property type="term" value="F:NAD transmembrane transporter activity"/>
    <property type="evidence" value="ECO:0007669"/>
    <property type="project" value="TreeGrafter"/>
</dbReference>
<evidence type="ECO:0000256" key="5">
    <source>
        <dbReference type="ARBA" id="ARBA00022448"/>
    </source>
</evidence>
<name>A0A9P0QME2_9ASCO</name>
<keyword evidence="9 11" id="KW-0472">Membrane</keyword>
<evidence type="ECO:0000256" key="6">
    <source>
        <dbReference type="ARBA" id="ARBA00022692"/>
    </source>
</evidence>
<comment type="similarity">
    <text evidence="3 12">Belongs to the mitochondrial carrier (TC 2.A.29) family.</text>
</comment>
<evidence type="ECO:0000256" key="13">
    <source>
        <dbReference type="SAM" id="Phobius"/>
    </source>
</evidence>
<evidence type="ECO:0000256" key="9">
    <source>
        <dbReference type="ARBA" id="ARBA00023136"/>
    </source>
</evidence>
<evidence type="ECO:0000256" key="12">
    <source>
        <dbReference type="RuleBase" id="RU000488"/>
    </source>
</evidence>
<dbReference type="EMBL" id="CAKXYY010000003">
    <property type="protein sequence ID" value="CAH2351372.1"/>
    <property type="molecule type" value="Genomic_DNA"/>
</dbReference>
<dbReference type="SUPFAM" id="SSF103506">
    <property type="entry name" value="Mitochondrial carrier"/>
    <property type="match status" value="1"/>
</dbReference>
<feature type="transmembrane region" description="Helical" evidence="13">
    <location>
        <begin position="12"/>
        <end position="34"/>
    </location>
</feature>
<dbReference type="InterPro" id="IPR018108">
    <property type="entry name" value="MCP_transmembrane"/>
</dbReference>
<keyword evidence="5 12" id="KW-0813">Transport</keyword>
<dbReference type="GO" id="GO:0015230">
    <property type="term" value="F:FAD transmembrane transporter activity"/>
    <property type="evidence" value="ECO:0007669"/>
    <property type="project" value="TreeGrafter"/>
</dbReference>
<dbReference type="OrthoDB" id="2019556at2759"/>
<keyword evidence="15" id="KW-1185">Reference proteome</keyword>
<evidence type="ECO:0000256" key="3">
    <source>
        <dbReference type="ARBA" id="ARBA00006375"/>
    </source>
</evidence>
<evidence type="ECO:0000256" key="1">
    <source>
        <dbReference type="ARBA" id="ARBA00002238"/>
    </source>
</evidence>
<keyword evidence="8 13" id="KW-1133">Transmembrane helix</keyword>
<sequence length="354" mass="38388">MSDVEEIAHAIAGAGGGALSMIVTYPLVTLSTLAQTTQKKKKLEENGALAGKDTSSVSAKDAKEIHYKLVSAIVKSSSYQAAQTIIQEKGVLGLYSGLESALYGITLTNFIYYYFYELTSNVFLRANSTGARKGKGLSTLQSIATGAVAGALTCVGSNPFWVANTRMMTNKKKSDGNGHDEPTSSTFATLLDIVQTDGFGTLFAGVFPALVLVLNPIIQYTIFEQIKNAIVAKTGKSSFTPVKAFFIGAFGKLIATTLTYPYITLKSRMHVKKKKLASELGEEKEIQLSMVQEIKKIIHEEGLDGLYGGLIVKLIQSISTAAFLFYFKEELLVGSVKLVELFRFLRVKKQIQGK</sequence>
<evidence type="ECO:0000313" key="14">
    <source>
        <dbReference type="EMBL" id="CAH2351372.1"/>
    </source>
</evidence>
<feature type="transmembrane region" description="Helical" evidence="13">
    <location>
        <begin position="305"/>
        <end position="327"/>
    </location>
</feature>
<evidence type="ECO:0000256" key="7">
    <source>
        <dbReference type="ARBA" id="ARBA00022737"/>
    </source>
</evidence>
<dbReference type="InterPro" id="IPR023395">
    <property type="entry name" value="MCP_dom_sf"/>
</dbReference>
<dbReference type="PROSITE" id="PS50920">
    <property type="entry name" value="SOLCAR"/>
    <property type="match status" value="3"/>
</dbReference>
<evidence type="ECO:0000256" key="4">
    <source>
        <dbReference type="ARBA" id="ARBA00021935"/>
    </source>
</evidence>
<feature type="transmembrane region" description="Helical" evidence="13">
    <location>
        <begin position="199"/>
        <end position="222"/>
    </location>
</feature>
<feature type="repeat" description="Solcar" evidence="11">
    <location>
        <begin position="239"/>
        <end position="334"/>
    </location>
</feature>
<dbReference type="GO" id="GO:0015217">
    <property type="term" value="F:ADP transmembrane transporter activity"/>
    <property type="evidence" value="ECO:0007669"/>
    <property type="project" value="TreeGrafter"/>
</dbReference>
<evidence type="ECO:0000256" key="8">
    <source>
        <dbReference type="ARBA" id="ARBA00022989"/>
    </source>
</evidence>
<dbReference type="InterPro" id="IPR052217">
    <property type="entry name" value="Mito/Peroxisomal_Carrier"/>
</dbReference>
<dbReference type="GO" id="GO:0015228">
    <property type="term" value="F:coenzyme A transmembrane transporter activity"/>
    <property type="evidence" value="ECO:0007669"/>
    <property type="project" value="TreeGrafter"/>
</dbReference>
<gene>
    <name evidence="14" type="ORF">CLIB1423_03S04830</name>
</gene>
<dbReference type="Gene3D" id="1.50.40.10">
    <property type="entry name" value="Mitochondrial carrier domain"/>
    <property type="match status" value="1"/>
</dbReference>
<evidence type="ECO:0000313" key="15">
    <source>
        <dbReference type="Proteomes" id="UP000837801"/>
    </source>
</evidence>
<feature type="repeat" description="Solcar" evidence="11">
    <location>
        <begin position="4"/>
        <end position="122"/>
    </location>
</feature>
<accession>A0A9P0QME2</accession>
<comment type="function">
    <text evidence="1">Mitochondrial transporter that mediates uptake of thiamine pyrophosphate (ThPP) into mitochondria.</text>
</comment>
<dbReference type="GO" id="GO:0080122">
    <property type="term" value="F:AMP transmembrane transporter activity"/>
    <property type="evidence" value="ECO:0007669"/>
    <property type="project" value="TreeGrafter"/>
</dbReference>
<dbReference type="GO" id="GO:0005347">
    <property type="term" value="F:ATP transmembrane transporter activity"/>
    <property type="evidence" value="ECO:0007669"/>
    <property type="project" value="TreeGrafter"/>
</dbReference>
<dbReference type="GO" id="GO:0005778">
    <property type="term" value="C:peroxisomal membrane"/>
    <property type="evidence" value="ECO:0007669"/>
    <property type="project" value="UniProtKB-SubCell"/>
</dbReference>
<dbReference type="PANTHER" id="PTHR45939">
    <property type="entry name" value="PEROXISOMAL MEMBRANE PROTEIN PMP34-RELATED"/>
    <property type="match status" value="1"/>
</dbReference>
<comment type="caution">
    <text evidence="14">The sequence shown here is derived from an EMBL/GenBank/DDBJ whole genome shotgun (WGS) entry which is preliminary data.</text>
</comment>
<keyword evidence="7" id="KW-0677">Repeat</keyword>
<protein>
    <recommendedName>
        <fullName evidence="4">Mitochondrial thiamine pyrophosphate carrier 1</fullName>
    </recommendedName>
</protein>
<evidence type="ECO:0000256" key="11">
    <source>
        <dbReference type="PROSITE-ProRule" id="PRU00282"/>
    </source>
</evidence>
<dbReference type="Proteomes" id="UP000837801">
    <property type="component" value="Unassembled WGS sequence"/>
</dbReference>
<dbReference type="AlphaFoldDB" id="A0A9P0QME2"/>
<dbReference type="PANTHER" id="PTHR45939:SF5">
    <property type="entry name" value="PEROXISOMAL MEMBRANE PROTEIN PMP34"/>
    <property type="match status" value="1"/>
</dbReference>
<proteinExistence type="inferred from homology"/>
<keyword evidence="10" id="KW-0576">Peroxisome</keyword>
<keyword evidence="6 11" id="KW-0812">Transmembrane</keyword>
<comment type="subcellular location">
    <subcellularLocation>
        <location evidence="2">Peroxisome membrane</location>
        <topology evidence="2">Multi-pass membrane protein</topology>
    </subcellularLocation>
</comment>
<feature type="transmembrane region" description="Helical" evidence="13">
    <location>
        <begin position="242"/>
        <end position="265"/>
    </location>
</feature>
<dbReference type="GO" id="GO:0044610">
    <property type="term" value="F:FMN transmembrane transporter activity"/>
    <property type="evidence" value="ECO:0007669"/>
    <property type="project" value="TreeGrafter"/>
</dbReference>
<organism evidence="14 15">
    <name type="scientific">[Candida] railenensis</name>
    <dbReference type="NCBI Taxonomy" id="45579"/>
    <lineage>
        <taxon>Eukaryota</taxon>
        <taxon>Fungi</taxon>
        <taxon>Dikarya</taxon>
        <taxon>Ascomycota</taxon>
        <taxon>Saccharomycotina</taxon>
        <taxon>Pichiomycetes</taxon>
        <taxon>Debaryomycetaceae</taxon>
        <taxon>Kurtzmaniella</taxon>
    </lineage>
</organism>
<evidence type="ECO:0000256" key="2">
    <source>
        <dbReference type="ARBA" id="ARBA00004585"/>
    </source>
</evidence>
<feature type="transmembrane region" description="Helical" evidence="13">
    <location>
        <begin position="143"/>
        <end position="163"/>
    </location>
</feature>
<feature type="repeat" description="Solcar" evidence="11">
    <location>
        <begin position="137"/>
        <end position="229"/>
    </location>
</feature>